<dbReference type="GeneID" id="10511170"/>
<dbReference type="RefSeq" id="XP_003295139.1">
    <property type="nucleotide sequence ID" value="XM_003295091.1"/>
</dbReference>
<sequence>MFNNSDNFIQFINYNINNSINNINNKNNDNIENNNDNKIEIIFWKVIRNQFLFKKILSNNSKWMQWDKQIPWDSVISVEAMLHHGLFGLLKRKVRLGDYIILKDWSILFKNIKNDKEFYLNLFNNYPQYSNQLFHQIIIKKCIIENCVCAFQIIIDNNNNNNNNSLKFNLNIDSFYLALQYGQYKIIKLFINSKNQNLNINWEKFFLTLILEKSINSLKILNFFINNINNINKNNIDNNNFTMVLNNFNNEIKNLINNILINLTIKNLILKDLIIIYKLLIYFKIINQKQQQQQQQQQISIMDIEIQLLQKLNLNSTLLNPINFKNQQSKEIIIKIVKIIRSVCENILNLNNFLGYKFNFSTIDYFEGDYFELFYNNNNIDNIDNNIDNRLEKIFKNNFPLYASFKFSSFNLFLKHFEQQQQQQQKLEKLEIENYLFNLFEFCQDKIKQISFLKLLIQFLNENKIARNYMEPPTLLVLLLRYDDLELFKEIGNQLYHLLILYYKETLESMENFSIEQKKFQQFSFHTLI</sequence>
<keyword evidence="2" id="KW-1185">Reference proteome</keyword>
<dbReference type="Proteomes" id="UP000001064">
    <property type="component" value="Unassembled WGS sequence"/>
</dbReference>
<dbReference type="PANTHER" id="PTHR32488">
    <property type="entry name" value="UPF0746 PROTEIN DDB_G0280785-RELATED"/>
    <property type="match status" value="1"/>
</dbReference>
<dbReference type="InParanoid" id="F1A644"/>
<dbReference type="KEGG" id="dpp:DICPUDRAFT_85563"/>
<reference evidence="2" key="1">
    <citation type="journal article" date="2011" name="Genome Biol.">
        <title>Comparative genomics of the social amoebae Dictyostelium discoideum and Dictyostelium purpureum.</title>
        <authorList>
            <consortium name="US DOE Joint Genome Institute (JGI-PGF)"/>
            <person name="Sucgang R."/>
            <person name="Kuo A."/>
            <person name="Tian X."/>
            <person name="Salerno W."/>
            <person name="Parikh A."/>
            <person name="Feasley C.L."/>
            <person name="Dalin E."/>
            <person name="Tu H."/>
            <person name="Huang E."/>
            <person name="Barry K."/>
            <person name="Lindquist E."/>
            <person name="Shapiro H."/>
            <person name="Bruce D."/>
            <person name="Schmutz J."/>
            <person name="Salamov A."/>
            <person name="Fey P."/>
            <person name="Gaudet P."/>
            <person name="Anjard C."/>
            <person name="Babu M.M."/>
            <person name="Basu S."/>
            <person name="Bushmanova Y."/>
            <person name="van der Wel H."/>
            <person name="Katoh-Kurasawa M."/>
            <person name="Dinh C."/>
            <person name="Coutinho P.M."/>
            <person name="Saito T."/>
            <person name="Elias M."/>
            <person name="Schaap P."/>
            <person name="Kay R.R."/>
            <person name="Henrissat B."/>
            <person name="Eichinger L."/>
            <person name="Rivero F."/>
            <person name="Putnam N.H."/>
            <person name="West C.M."/>
            <person name="Loomis W.F."/>
            <person name="Chisholm R.L."/>
            <person name="Shaulsky G."/>
            <person name="Strassmann J.E."/>
            <person name="Queller D.C."/>
            <person name="Kuspa A."/>
            <person name="Grigoriev I.V."/>
        </authorList>
    </citation>
    <scope>NUCLEOTIDE SEQUENCE [LARGE SCALE GENOMIC DNA]</scope>
    <source>
        <strain evidence="2">QSDP1</strain>
    </source>
</reference>
<organism evidence="1 2">
    <name type="scientific">Dictyostelium purpureum</name>
    <name type="common">Slime mold</name>
    <dbReference type="NCBI Taxonomy" id="5786"/>
    <lineage>
        <taxon>Eukaryota</taxon>
        <taxon>Amoebozoa</taxon>
        <taxon>Evosea</taxon>
        <taxon>Eumycetozoa</taxon>
        <taxon>Dictyostelia</taxon>
        <taxon>Dictyosteliales</taxon>
        <taxon>Dictyosteliaceae</taxon>
        <taxon>Dictyostelium</taxon>
    </lineage>
</organism>
<protein>
    <submittedName>
        <fullName evidence="1">Uncharacterized protein</fullName>
    </submittedName>
</protein>
<dbReference type="InterPro" id="IPR051904">
    <property type="entry name" value="UPF0746_actin_org"/>
</dbReference>
<gene>
    <name evidence="1" type="ORF">DICPUDRAFT_85563</name>
</gene>
<evidence type="ECO:0000313" key="1">
    <source>
        <dbReference type="EMBL" id="EGC28334.1"/>
    </source>
</evidence>
<dbReference type="VEuPathDB" id="AmoebaDB:DICPUDRAFT_85563"/>
<name>F1A644_DICPU</name>
<accession>F1A644</accession>
<evidence type="ECO:0000313" key="2">
    <source>
        <dbReference type="Proteomes" id="UP000001064"/>
    </source>
</evidence>
<proteinExistence type="predicted"/>
<dbReference type="PANTHER" id="PTHR32488:SF88">
    <property type="entry name" value="RHO-GAP DOMAIN-CONTAINING PROTEIN"/>
    <property type="match status" value="1"/>
</dbReference>
<dbReference type="EMBL" id="GL871675">
    <property type="protein sequence ID" value="EGC28334.1"/>
    <property type="molecule type" value="Genomic_DNA"/>
</dbReference>
<dbReference type="AlphaFoldDB" id="F1A644"/>